<proteinExistence type="predicted"/>
<protein>
    <submittedName>
        <fullName evidence="3">Si:ch211-107m4.1</fullName>
    </submittedName>
</protein>
<name>A0A8C6UBS4_9GOBI</name>
<dbReference type="AlphaFoldDB" id="A0A8C6UBS4"/>
<dbReference type="SMART" id="SM00513">
    <property type="entry name" value="SAP"/>
    <property type="match status" value="1"/>
</dbReference>
<reference evidence="3" key="1">
    <citation type="submission" date="2025-08" db="UniProtKB">
        <authorList>
            <consortium name="Ensembl"/>
        </authorList>
    </citation>
    <scope>IDENTIFICATION</scope>
</reference>
<evidence type="ECO:0000313" key="4">
    <source>
        <dbReference type="Proteomes" id="UP000694523"/>
    </source>
</evidence>
<evidence type="ECO:0000256" key="1">
    <source>
        <dbReference type="SAM" id="MobiDB-lite"/>
    </source>
</evidence>
<dbReference type="Pfam" id="PF02037">
    <property type="entry name" value="SAP"/>
    <property type="match status" value="1"/>
</dbReference>
<dbReference type="Ensembl" id="ENSNMLT00000036496.1">
    <property type="protein sequence ID" value="ENSNMLP00000032781.1"/>
    <property type="gene ID" value="ENSNMLG00000020465.1"/>
</dbReference>
<feature type="compositionally biased region" description="Basic and acidic residues" evidence="1">
    <location>
        <begin position="98"/>
        <end position="109"/>
    </location>
</feature>
<dbReference type="PANTHER" id="PTHR12381:SF66">
    <property type="entry name" value="HETEROGENEOUS NUCLEAR RIBONUCLEOPROTEIN U-LIKE PROTEIN 2"/>
    <property type="match status" value="1"/>
</dbReference>
<keyword evidence="4" id="KW-1185">Reference proteome</keyword>
<accession>A0A8C6UBS4</accession>
<sequence>MTAKLEELKKLKVPELKSRLKELGLDSRGLKAELIGRLWSALDGGLESKLKNDTTKPGLTLPTEEDPISPPLPARREFTTTATQTDTEPNASAGARLGSREETLLQKRKGDEDLTVENRATLRAEEMVKGRAFYEFKEEIRYKRYDDVQLVLNALLQNNSHLHFEVGPDGTSGHPRFWERFPLLWSGCRLTHGVQQNRVGFEVRLEKILISQTQSHKDVELDAFGLRVGNDFLSFAYDGRGKKVSQGKEDDYGQPLSVGDIIGCYASFSSDGAVELSSCSVRFLLDPLSCPWYPPPQGFTSLIALPDARICTVSAPRSKSQCEMIIMVGFPGSGKTHWAKNHINQHPEKHYRLLNTDELLACMTVSKTLNQEITSLTRRKVIVIFPSKEEWKQRLSKHQISEKEQIPHAACTLPEQENLIDELQYVELSQQQAQTVLQQYKDEARRLLPPAPKHVKKPSRYNKNLYPHRPPLSYKTQCTGQNTVLSAPAVTITTGEIFSSTFCKMVIRNLIVNED</sequence>
<dbReference type="InterPro" id="IPR027417">
    <property type="entry name" value="P-loop_NTPase"/>
</dbReference>
<dbReference type="Gene3D" id="2.60.120.920">
    <property type="match status" value="1"/>
</dbReference>
<dbReference type="Gene3D" id="1.10.720.30">
    <property type="entry name" value="SAP domain"/>
    <property type="match status" value="1"/>
</dbReference>
<dbReference type="PANTHER" id="PTHR12381">
    <property type="entry name" value="HETEROGENEOUS NUCLEAR RIBONUCLEOPROTEIN U FAMILY MEMBER"/>
    <property type="match status" value="1"/>
</dbReference>
<dbReference type="GO" id="GO:0005634">
    <property type="term" value="C:nucleus"/>
    <property type="evidence" value="ECO:0007669"/>
    <property type="project" value="TreeGrafter"/>
</dbReference>
<organism evidence="3 4">
    <name type="scientific">Neogobius melanostomus</name>
    <name type="common">round goby</name>
    <dbReference type="NCBI Taxonomy" id="47308"/>
    <lineage>
        <taxon>Eukaryota</taxon>
        <taxon>Metazoa</taxon>
        <taxon>Chordata</taxon>
        <taxon>Craniata</taxon>
        <taxon>Vertebrata</taxon>
        <taxon>Euteleostomi</taxon>
        <taxon>Actinopterygii</taxon>
        <taxon>Neopterygii</taxon>
        <taxon>Teleostei</taxon>
        <taxon>Neoteleostei</taxon>
        <taxon>Acanthomorphata</taxon>
        <taxon>Gobiaria</taxon>
        <taxon>Gobiiformes</taxon>
        <taxon>Gobioidei</taxon>
        <taxon>Gobiidae</taxon>
        <taxon>Benthophilinae</taxon>
        <taxon>Neogobiini</taxon>
        <taxon>Neogobius</taxon>
    </lineage>
</organism>
<feature type="region of interest" description="Disordered" evidence="1">
    <location>
        <begin position="47"/>
        <end position="109"/>
    </location>
</feature>
<dbReference type="SUPFAM" id="SSF49899">
    <property type="entry name" value="Concanavalin A-like lectins/glucanases"/>
    <property type="match status" value="1"/>
</dbReference>
<evidence type="ECO:0000259" key="2">
    <source>
        <dbReference type="PROSITE" id="PS50800"/>
    </source>
</evidence>
<dbReference type="GO" id="GO:0000380">
    <property type="term" value="P:alternative mRNA splicing, via spliceosome"/>
    <property type="evidence" value="ECO:0007669"/>
    <property type="project" value="TreeGrafter"/>
</dbReference>
<dbReference type="Gene3D" id="3.40.50.300">
    <property type="entry name" value="P-loop containing nucleotide triphosphate hydrolases"/>
    <property type="match status" value="1"/>
</dbReference>
<dbReference type="GO" id="GO:0003723">
    <property type="term" value="F:RNA binding"/>
    <property type="evidence" value="ECO:0007669"/>
    <property type="project" value="TreeGrafter"/>
</dbReference>
<reference evidence="3" key="2">
    <citation type="submission" date="2025-09" db="UniProtKB">
        <authorList>
            <consortium name="Ensembl"/>
        </authorList>
    </citation>
    <scope>IDENTIFICATION</scope>
</reference>
<evidence type="ECO:0000313" key="3">
    <source>
        <dbReference type="Ensembl" id="ENSNMLP00000032781.1"/>
    </source>
</evidence>
<dbReference type="SUPFAM" id="SSF68906">
    <property type="entry name" value="SAP domain"/>
    <property type="match status" value="1"/>
</dbReference>
<dbReference type="InterPro" id="IPR003034">
    <property type="entry name" value="SAP_dom"/>
</dbReference>
<dbReference type="Pfam" id="PF13671">
    <property type="entry name" value="AAA_33"/>
    <property type="match status" value="1"/>
</dbReference>
<dbReference type="InterPro" id="IPR036361">
    <property type="entry name" value="SAP_dom_sf"/>
</dbReference>
<feature type="domain" description="SAP" evidence="2">
    <location>
        <begin position="8"/>
        <end position="42"/>
    </location>
</feature>
<dbReference type="InterPro" id="IPR013320">
    <property type="entry name" value="ConA-like_dom_sf"/>
</dbReference>
<dbReference type="PROSITE" id="PS50800">
    <property type="entry name" value="SAP"/>
    <property type="match status" value="1"/>
</dbReference>
<dbReference type="Proteomes" id="UP000694523">
    <property type="component" value="Unplaced"/>
</dbReference>
<dbReference type="SUPFAM" id="SSF52540">
    <property type="entry name" value="P-loop containing nucleoside triphosphate hydrolases"/>
    <property type="match status" value="1"/>
</dbReference>
<dbReference type="InterPro" id="IPR043136">
    <property type="entry name" value="B30.2/SPRY_sf"/>
</dbReference>